<sequence length="314" mass="35115">MTAANRLRPTDIFTAEEWAGLSRRQPWRGPLLVVHAWGIIAAAIALVAIWPNPVTVTLAIMLIGARQLGLAILMHEAAHGALHPNRTVNDFLGHWLSAAPVGAALPGYRAYHLAHHRYVQSDEDPDLILSAPFPVTKASLRRKFIRDLTGQTFFRQRILGLFVQLKGDSAAEKQAEVLSGRKGVTDFLITNGVLLAIAIVSGLWWAYALWLVAMATWFPFVTRIRNIAEHACVETTGDPLGHARTTLPAWWERLLIAPYWVHYHSEHHAFMHLPCYRLPRAHAMMQDKGYGDRIPLARSYAEVLRMATATPQAK</sequence>
<proteinExistence type="predicted"/>
<feature type="transmembrane region" description="Helical" evidence="1">
    <location>
        <begin position="56"/>
        <end position="74"/>
    </location>
</feature>
<evidence type="ECO:0000313" key="3">
    <source>
        <dbReference type="EMBL" id="GGD14198.1"/>
    </source>
</evidence>
<dbReference type="InterPro" id="IPR005804">
    <property type="entry name" value="FA_desaturase_dom"/>
</dbReference>
<feature type="transmembrane region" description="Helical" evidence="1">
    <location>
        <begin position="31"/>
        <end position="50"/>
    </location>
</feature>
<organism evidence="3 4">
    <name type="scientific">Aquisalinus flavus</name>
    <dbReference type="NCBI Taxonomy" id="1526572"/>
    <lineage>
        <taxon>Bacteria</taxon>
        <taxon>Pseudomonadati</taxon>
        <taxon>Pseudomonadota</taxon>
        <taxon>Alphaproteobacteria</taxon>
        <taxon>Parvularculales</taxon>
        <taxon>Parvularculaceae</taxon>
        <taxon>Aquisalinus</taxon>
    </lineage>
</organism>
<keyword evidence="1" id="KW-1133">Transmembrane helix</keyword>
<protein>
    <submittedName>
        <fullName evidence="3">Fatty acid desaturase</fullName>
    </submittedName>
</protein>
<dbReference type="GO" id="GO:0016020">
    <property type="term" value="C:membrane"/>
    <property type="evidence" value="ECO:0007669"/>
    <property type="project" value="GOC"/>
</dbReference>
<dbReference type="Proteomes" id="UP000613582">
    <property type="component" value="Unassembled WGS sequence"/>
</dbReference>
<gene>
    <name evidence="3" type="ORF">GCM10011342_23710</name>
</gene>
<evidence type="ECO:0000259" key="2">
    <source>
        <dbReference type="Pfam" id="PF00487"/>
    </source>
</evidence>
<keyword evidence="4" id="KW-1185">Reference proteome</keyword>
<accession>A0A8J2V2T3</accession>
<dbReference type="RefSeq" id="WP_188158214.1">
    <property type="nucleotide sequence ID" value="NZ_BMGH01000001.1"/>
</dbReference>
<dbReference type="GO" id="GO:0046513">
    <property type="term" value="P:ceramide biosynthetic process"/>
    <property type="evidence" value="ECO:0007669"/>
    <property type="project" value="TreeGrafter"/>
</dbReference>
<dbReference type="PANTHER" id="PTHR12879">
    <property type="entry name" value="SPHINGOLIPID DELTA 4 DESATURASE/C-4 HYDROXYLASE PROTEIN DES2"/>
    <property type="match status" value="1"/>
</dbReference>
<evidence type="ECO:0000313" key="4">
    <source>
        <dbReference type="Proteomes" id="UP000613582"/>
    </source>
</evidence>
<dbReference type="Pfam" id="PF00487">
    <property type="entry name" value="FA_desaturase"/>
    <property type="match status" value="1"/>
</dbReference>
<comment type="caution">
    <text evidence="3">The sequence shown here is derived from an EMBL/GenBank/DDBJ whole genome shotgun (WGS) entry which is preliminary data.</text>
</comment>
<name>A0A8J2V2T3_9PROT</name>
<dbReference type="EMBL" id="BMGH01000001">
    <property type="protein sequence ID" value="GGD14198.1"/>
    <property type="molecule type" value="Genomic_DNA"/>
</dbReference>
<keyword evidence="1" id="KW-0472">Membrane</keyword>
<reference evidence="3" key="2">
    <citation type="submission" date="2020-09" db="EMBL/GenBank/DDBJ databases">
        <authorList>
            <person name="Sun Q."/>
            <person name="Zhou Y."/>
        </authorList>
    </citation>
    <scope>NUCLEOTIDE SEQUENCE</scope>
    <source>
        <strain evidence="3">CGMCC 1.12921</strain>
    </source>
</reference>
<feature type="transmembrane region" description="Helical" evidence="1">
    <location>
        <begin position="188"/>
        <end position="218"/>
    </location>
</feature>
<keyword evidence="1" id="KW-0812">Transmembrane</keyword>
<feature type="domain" description="Fatty acid desaturase" evidence="2">
    <location>
        <begin position="54"/>
        <end position="290"/>
    </location>
</feature>
<dbReference type="AlphaFoldDB" id="A0A8J2V2T3"/>
<dbReference type="CDD" id="cd03510">
    <property type="entry name" value="Rhizobitoxine-FADS-like"/>
    <property type="match status" value="1"/>
</dbReference>
<dbReference type="GO" id="GO:0042284">
    <property type="term" value="F:sphingolipid delta-4 desaturase activity"/>
    <property type="evidence" value="ECO:0007669"/>
    <property type="project" value="TreeGrafter"/>
</dbReference>
<evidence type="ECO:0000256" key="1">
    <source>
        <dbReference type="SAM" id="Phobius"/>
    </source>
</evidence>
<dbReference type="PANTHER" id="PTHR12879:SF8">
    <property type="entry name" value="SPHINGOLIPID DELTA(4)-DESATURASE DES1"/>
    <property type="match status" value="1"/>
</dbReference>
<reference evidence="3" key="1">
    <citation type="journal article" date="2014" name="Int. J. Syst. Evol. Microbiol.">
        <title>Complete genome sequence of Corynebacterium casei LMG S-19264T (=DSM 44701T), isolated from a smear-ripened cheese.</title>
        <authorList>
            <consortium name="US DOE Joint Genome Institute (JGI-PGF)"/>
            <person name="Walter F."/>
            <person name="Albersmeier A."/>
            <person name="Kalinowski J."/>
            <person name="Ruckert C."/>
        </authorList>
    </citation>
    <scope>NUCLEOTIDE SEQUENCE</scope>
    <source>
        <strain evidence="3">CGMCC 1.12921</strain>
    </source>
</reference>